<gene>
    <name evidence="2" type="ORF">BD410DRAFT_782029</name>
</gene>
<dbReference type="VEuPathDB" id="FungiDB:BD410DRAFT_782029"/>
<evidence type="ECO:0000313" key="3">
    <source>
        <dbReference type="Proteomes" id="UP000294933"/>
    </source>
</evidence>
<dbReference type="AlphaFoldDB" id="A0A4Y7QMC3"/>
<organism evidence="2 3">
    <name type="scientific">Rickenella mellea</name>
    <dbReference type="NCBI Taxonomy" id="50990"/>
    <lineage>
        <taxon>Eukaryota</taxon>
        <taxon>Fungi</taxon>
        <taxon>Dikarya</taxon>
        <taxon>Basidiomycota</taxon>
        <taxon>Agaricomycotina</taxon>
        <taxon>Agaricomycetes</taxon>
        <taxon>Hymenochaetales</taxon>
        <taxon>Rickenellaceae</taxon>
        <taxon>Rickenella</taxon>
    </lineage>
</organism>
<proteinExistence type="predicted"/>
<accession>A0A4Y7QMC3</accession>
<evidence type="ECO:0000259" key="1">
    <source>
        <dbReference type="Pfam" id="PF20236"/>
    </source>
</evidence>
<dbReference type="Pfam" id="PF20236">
    <property type="entry name" value="DUF6593"/>
    <property type="match status" value="1"/>
</dbReference>
<dbReference type="Proteomes" id="UP000294933">
    <property type="component" value="Unassembled WGS sequence"/>
</dbReference>
<sequence length="185" mass="20703">MTEPFRLTLSRNSLRNCAMECDAKQMLFVVSTPTKGWKTTRVATIQRCDQSTGKTALVAEWERNVLKQDRLRMAHSAPSDFTQADEILHKTSSLSANRTFLGANGVTYLWRSGMLSLKLFAEGSDVPVAAFHRRNCLKAQSKSYLEIWPEACAILDMLIVSFLIMEKRRRDKEKAARSSSGGGGP</sequence>
<reference evidence="2 3" key="1">
    <citation type="submission" date="2018-06" db="EMBL/GenBank/DDBJ databases">
        <title>A transcriptomic atlas of mushroom development highlights an independent origin of complex multicellularity.</title>
        <authorList>
            <consortium name="DOE Joint Genome Institute"/>
            <person name="Krizsan K."/>
            <person name="Almasi E."/>
            <person name="Merenyi Z."/>
            <person name="Sahu N."/>
            <person name="Viragh M."/>
            <person name="Koszo T."/>
            <person name="Mondo S."/>
            <person name="Kiss B."/>
            <person name="Balint B."/>
            <person name="Kues U."/>
            <person name="Barry K."/>
            <person name="Hegedus J.C."/>
            <person name="Henrissat B."/>
            <person name="Johnson J."/>
            <person name="Lipzen A."/>
            <person name="Ohm R."/>
            <person name="Nagy I."/>
            <person name="Pangilinan J."/>
            <person name="Yan J."/>
            <person name="Xiong Y."/>
            <person name="Grigoriev I.V."/>
            <person name="Hibbett D.S."/>
            <person name="Nagy L.G."/>
        </authorList>
    </citation>
    <scope>NUCLEOTIDE SEQUENCE [LARGE SCALE GENOMIC DNA]</scope>
    <source>
        <strain evidence="2 3">SZMC22713</strain>
    </source>
</reference>
<name>A0A4Y7QMC3_9AGAM</name>
<dbReference type="EMBL" id="ML170158">
    <property type="protein sequence ID" value="TDL28070.1"/>
    <property type="molecule type" value="Genomic_DNA"/>
</dbReference>
<evidence type="ECO:0000313" key="2">
    <source>
        <dbReference type="EMBL" id="TDL28070.1"/>
    </source>
</evidence>
<dbReference type="InterPro" id="IPR046528">
    <property type="entry name" value="DUF6593"/>
</dbReference>
<dbReference type="OrthoDB" id="3309118at2759"/>
<protein>
    <recommendedName>
        <fullName evidence="1">DUF6593 domain-containing protein</fullName>
    </recommendedName>
</protein>
<feature type="domain" description="DUF6593" evidence="1">
    <location>
        <begin position="12"/>
        <end position="171"/>
    </location>
</feature>
<keyword evidence="3" id="KW-1185">Reference proteome</keyword>